<proteinExistence type="predicted"/>
<evidence type="ECO:0000259" key="1">
    <source>
        <dbReference type="Pfam" id="PF02627"/>
    </source>
</evidence>
<dbReference type="SUPFAM" id="SSF69118">
    <property type="entry name" value="AhpD-like"/>
    <property type="match status" value="1"/>
</dbReference>
<accession>A0A268P225</accession>
<dbReference type="PANTHER" id="PTHR33930">
    <property type="entry name" value="ALKYL HYDROPEROXIDE REDUCTASE AHPD"/>
    <property type="match status" value="1"/>
</dbReference>
<name>A0A268P225_SHOCL</name>
<protein>
    <submittedName>
        <fullName evidence="2">Carboxymuconolactone decarboxylase family protein</fullName>
    </submittedName>
</protein>
<dbReference type="RefSeq" id="WP_011247822.1">
    <property type="nucleotide sequence ID" value="NZ_BOQQ01000002.1"/>
</dbReference>
<organism evidence="2 3">
    <name type="scientific">Shouchella clausii</name>
    <name type="common">Alkalihalobacillus clausii</name>
    <dbReference type="NCBI Taxonomy" id="79880"/>
    <lineage>
        <taxon>Bacteria</taxon>
        <taxon>Bacillati</taxon>
        <taxon>Bacillota</taxon>
        <taxon>Bacilli</taxon>
        <taxon>Bacillales</taxon>
        <taxon>Bacillaceae</taxon>
        <taxon>Shouchella</taxon>
    </lineage>
</organism>
<dbReference type="AlphaFoldDB" id="A0A268P225"/>
<gene>
    <name evidence="2" type="ORF">CHH72_05945</name>
</gene>
<dbReference type="GO" id="GO:0051920">
    <property type="term" value="F:peroxiredoxin activity"/>
    <property type="evidence" value="ECO:0007669"/>
    <property type="project" value="InterPro"/>
</dbReference>
<dbReference type="OMA" id="NAFTEAC"/>
<evidence type="ECO:0000313" key="3">
    <source>
        <dbReference type="Proteomes" id="UP000216207"/>
    </source>
</evidence>
<feature type="domain" description="Carboxymuconolactone decarboxylase-like" evidence="1">
    <location>
        <begin position="28"/>
        <end position="110"/>
    </location>
</feature>
<dbReference type="EMBL" id="NPCC01000006">
    <property type="protein sequence ID" value="PAE89796.1"/>
    <property type="molecule type" value="Genomic_DNA"/>
</dbReference>
<dbReference type="Pfam" id="PF02627">
    <property type="entry name" value="CMD"/>
    <property type="match status" value="1"/>
</dbReference>
<reference evidence="2 3" key="1">
    <citation type="submission" date="2017-07" db="EMBL/GenBank/DDBJ databases">
        <title>Isolation and whole genome analysis of endospore-forming bacteria from heroin.</title>
        <authorList>
            <person name="Kalinowski J."/>
            <person name="Ahrens B."/>
            <person name="Al-Dilaimi A."/>
            <person name="Winkler A."/>
            <person name="Wibberg D."/>
            <person name="Schleenbecker U."/>
            <person name="Ruckert C."/>
            <person name="Wolfel R."/>
            <person name="Grass G."/>
        </authorList>
    </citation>
    <scope>NUCLEOTIDE SEQUENCE [LARGE SCALE GENOMIC DNA]</scope>
    <source>
        <strain evidence="2 3">7539</strain>
    </source>
</reference>
<sequence>MNRESHTTTEQHLGRYKKGVGTYEEKMPAFSRTYNEFTDQCFKDGALSKKQKHLMALGMSVYAQDEYCIIYHTKGCVDHGASEEELLETIAVATAFGSGAAFSQGATLVQEAFGEFAKELQ</sequence>
<dbReference type="InterPro" id="IPR003779">
    <property type="entry name" value="CMD-like"/>
</dbReference>
<dbReference type="Proteomes" id="UP000216207">
    <property type="component" value="Unassembled WGS sequence"/>
</dbReference>
<dbReference type="InterPro" id="IPR004675">
    <property type="entry name" value="AhpD_core"/>
</dbReference>
<comment type="caution">
    <text evidence="2">The sequence shown here is derived from an EMBL/GenBank/DDBJ whole genome shotgun (WGS) entry which is preliminary data.</text>
</comment>
<dbReference type="InterPro" id="IPR029032">
    <property type="entry name" value="AhpD-like"/>
</dbReference>
<dbReference type="PANTHER" id="PTHR33930:SF2">
    <property type="entry name" value="BLR3452 PROTEIN"/>
    <property type="match status" value="1"/>
</dbReference>
<evidence type="ECO:0000313" key="2">
    <source>
        <dbReference type="EMBL" id="PAE89796.1"/>
    </source>
</evidence>
<dbReference type="NCBIfam" id="TIGR00778">
    <property type="entry name" value="ahpD_dom"/>
    <property type="match status" value="1"/>
</dbReference>
<dbReference type="Gene3D" id="1.20.1290.10">
    <property type="entry name" value="AhpD-like"/>
    <property type="match status" value="1"/>
</dbReference>